<evidence type="ECO:0000256" key="1">
    <source>
        <dbReference type="ARBA" id="ARBA00022617"/>
    </source>
</evidence>
<keyword evidence="1 4" id="KW-0349">Heme</keyword>
<accession>A0ABT0UA54</accession>
<comment type="caution">
    <text evidence="8">The sequence shown here is derived from an EMBL/GenBank/DDBJ whole genome shotgun (WGS) entry which is preliminary data.</text>
</comment>
<dbReference type="EMBL" id="JAMQBK010000062">
    <property type="protein sequence ID" value="MCM2373569.1"/>
    <property type="molecule type" value="Genomic_DNA"/>
</dbReference>
<evidence type="ECO:0000256" key="5">
    <source>
        <dbReference type="SAM" id="MobiDB-lite"/>
    </source>
</evidence>
<proteinExistence type="predicted"/>
<dbReference type="InterPro" id="IPR036909">
    <property type="entry name" value="Cyt_c-like_dom_sf"/>
</dbReference>
<dbReference type="PANTHER" id="PTHR35889">
    <property type="entry name" value="CYCLOINULO-OLIGOSACCHARIDE FRUCTANOTRANSFERASE-RELATED"/>
    <property type="match status" value="1"/>
</dbReference>
<dbReference type="Pfam" id="PF07587">
    <property type="entry name" value="PSD1"/>
    <property type="match status" value="1"/>
</dbReference>
<protein>
    <submittedName>
        <fullName evidence="8">PSD1 and planctomycete cytochrome C domain-containing protein</fullName>
    </submittedName>
</protein>
<dbReference type="InterPro" id="IPR011444">
    <property type="entry name" value="DUF1549"/>
</dbReference>
<evidence type="ECO:0000256" key="2">
    <source>
        <dbReference type="ARBA" id="ARBA00022723"/>
    </source>
</evidence>
<evidence type="ECO:0000259" key="7">
    <source>
        <dbReference type="PROSITE" id="PS51007"/>
    </source>
</evidence>
<organism evidence="8 9">
    <name type="scientific">Aporhodopirellula aestuarii</name>
    <dbReference type="NCBI Taxonomy" id="2950107"/>
    <lineage>
        <taxon>Bacteria</taxon>
        <taxon>Pseudomonadati</taxon>
        <taxon>Planctomycetota</taxon>
        <taxon>Planctomycetia</taxon>
        <taxon>Pirellulales</taxon>
        <taxon>Pirellulaceae</taxon>
        <taxon>Aporhodopirellula</taxon>
    </lineage>
</organism>
<dbReference type="PANTHER" id="PTHR35889:SF3">
    <property type="entry name" value="F-BOX DOMAIN-CONTAINING PROTEIN"/>
    <property type="match status" value="1"/>
</dbReference>
<dbReference type="PROSITE" id="PS51007">
    <property type="entry name" value="CYTC"/>
    <property type="match status" value="1"/>
</dbReference>
<dbReference type="InterPro" id="IPR022655">
    <property type="entry name" value="DUF1553"/>
</dbReference>
<keyword evidence="9" id="KW-1185">Reference proteome</keyword>
<dbReference type="InterPro" id="IPR011429">
    <property type="entry name" value="Cyt_c_Planctomycete-type"/>
</dbReference>
<evidence type="ECO:0000256" key="6">
    <source>
        <dbReference type="SAM" id="SignalP"/>
    </source>
</evidence>
<dbReference type="PROSITE" id="PS51257">
    <property type="entry name" value="PROKAR_LIPOPROTEIN"/>
    <property type="match status" value="1"/>
</dbReference>
<dbReference type="Pfam" id="PF07583">
    <property type="entry name" value="PSCyt2"/>
    <property type="match status" value="1"/>
</dbReference>
<sequence length="908" mass="102768">MKCYLQNLCLFAFLACGMTATVSATEIDFENDIFPILDDNCLFCHGEDEQESGLRLDRRGFMLRGGDSGLAAIVPGHPEKSYLVDAISHVDEDMAMPPDEDKIADEDIELITRWIKEGAIWPGQMDDVAEEEIDHWAFLPRQTEFDHHTIDGFVHAKLSEAGLSFSRPADPRSLIRRVSIILTGLAPTPERTFDFIAAFNEDADSAYEQLVDELLASPHFGERWAQHWLDVIRWAETNGSESNLYRKNAWMYRDYVVRSFNEDKPYDEFIREQIAGDITGHGDATGFLVAGPHVPAATVGQEPTAIRQARADRMDEVLQTVGASMMGVTIGCARCHNHKFDPISINDYYSMTAAFQDVEFGSRFPELGADHPRTLRAAQLRDELKTLREQMRSKGWAWVEDWTGYEEVHFPTKTIDELRIHFDGRWVMLDELEIFESTGEQRNVLAEDMGTVITDNPTTHVPNQPPKNLNDGVFGTKGWRGVSKKGNKETPWLEFAFAAPFDIGMIRLSSNREDFLETDYLEGMNQSKYGDFKLEIRDADGDWKPFASTSAMKKRSSENEERQALQSQIQETIAALLIEGPQPAFLGQFVPPVETYVLARGSPESPRDQVFAAAPKRLNGNLDVEPNAPGPQRRKAFAEWLVASDNPLTARVMTNRMWHHIFGSGIVPTPSDFGRAGAPPTHPELLDWLTSQFIDSGWSMKSIIRQIVLSRAFRQSSTPDQDGLAKDGSAQLLWRFPPRRVEAEVIRDSVLQASGRLDSTIGGPSYRIHNVKKRYAQWEVIDNHSDETWRRMLYQERMRRVDDRIFTAFDFPDCGQIRAKRPVSTTPLQALNLMNSDFVVTQAQLLADRAESESGPSIEDQINRCFELLLCRRPSQTELTASVEFAQTQSIELLCRTLINTNEFAFLP</sequence>
<feature type="chain" id="PRO_5045995413" evidence="6">
    <location>
        <begin position="25"/>
        <end position="908"/>
    </location>
</feature>
<evidence type="ECO:0000313" key="9">
    <source>
        <dbReference type="Proteomes" id="UP001202961"/>
    </source>
</evidence>
<keyword evidence="2 4" id="KW-0479">Metal-binding</keyword>
<dbReference type="RefSeq" id="WP_250931323.1">
    <property type="nucleotide sequence ID" value="NZ_JAMQBK010000062.1"/>
</dbReference>
<feature type="domain" description="Cytochrome c" evidence="7">
    <location>
        <begin position="25"/>
        <end position="119"/>
    </location>
</feature>
<reference evidence="8 9" key="1">
    <citation type="journal article" date="2022" name="Syst. Appl. Microbiol.">
        <title>Rhodopirellula aestuarii sp. nov., a novel member of the genus Rhodopirellula isolated from brackish sediments collected in the Tagus River estuary, Portugal.</title>
        <authorList>
            <person name="Vitorino I.R."/>
            <person name="Klimek D."/>
            <person name="Calusinska M."/>
            <person name="Lobo-da-Cunha A."/>
            <person name="Vasconcelos V."/>
            <person name="Lage O.M."/>
        </authorList>
    </citation>
    <scope>NUCLEOTIDE SEQUENCE [LARGE SCALE GENOMIC DNA]</scope>
    <source>
        <strain evidence="8 9">ICT_H3.1</strain>
    </source>
</reference>
<keyword evidence="3 4" id="KW-0408">Iron</keyword>
<dbReference type="InterPro" id="IPR009056">
    <property type="entry name" value="Cyt_c-like_dom"/>
</dbReference>
<evidence type="ECO:0000256" key="4">
    <source>
        <dbReference type="PROSITE-ProRule" id="PRU00433"/>
    </source>
</evidence>
<feature type="region of interest" description="Disordered" evidence="5">
    <location>
        <begin position="455"/>
        <end position="474"/>
    </location>
</feature>
<keyword evidence="6" id="KW-0732">Signal</keyword>
<name>A0ABT0UA54_9BACT</name>
<dbReference type="Proteomes" id="UP001202961">
    <property type="component" value="Unassembled WGS sequence"/>
</dbReference>
<dbReference type="Pfam" id="PF07635">
    <property type="entry name" value="PSCyt1"/>
    <property type="match status" value="1"/>
</dbReference>
<feature type="signal peptide" evidence="6">
    <location>
        <begin position="1"/>
        <end position="24"/>
    </location>
</feature>
<evidence type="ECO:0000313" key="8">
    <source>
        <dbReference type="EMBL" id="MCM2373569.1"/>
    </source>
</evidence>
<gene>
    <name evidence="8" type="ORF">NB063_23400</name>
</gene>
<dbReference type="SUPFAM" id="SSF46626">
    <property type="entry name" value="Cytochrome c"/>
    <property type="match status" value="1"/>
</dbReference>
<evidence type="ECO:0000256" key="3">
    <source>
        <dbReference type="ARBA" id="ARBA00023004"/>
    </source>
</evidence>